<evidence type="ECO:0000256" key="3">
    <source>
        <dbReference type="ARBA" id="ARBA00022448"/>
    </source>
</evidence>
<dbReference type="GO" id="GO:0022857">
    <property type="term" value="F:transmembrane transporter activity"/>
    <property type="evidence" value="ECO:0007669"/>
    <property type="project" value="InterPro"/>
</dbReference>
<dbReference type="GO" id="GO:0033214">
    <property type="term" value="P:siderophore-iron import into cell"/>
    <property type="evidence" value="ECO:0007669"/>
    <property type="project" value="TreeGrafter"/>
</dbReference>
<dbReference type="Proteomes" id="UP000561726">
    <property type="component" value="Unassembled WGS sequence"/>
</dbReference>
<dbReference type="InterPro" id="IPR037294">
    <property type="entry name" value="ABC_BtuC-like"/>
</dbReference>
<comment type="subcellular location">
    <subcellularLocation>
        <location evidence="1">Cell membrane</location>
        <topology evidence="1">Multi-pass membrane protein</topology>
    </subcellularLocation>
</comment>
<sequence length="376" mass="38152">MREAPAGARSQTATASPRGSGAPAGPTASVVRARPGGNLAVERARRRRRELRVVLVLAAAVVVVAALSLAVGAYSLSVADLLRTLTGQGSRSENFIVFTLRMPRFVLAVLVGVAFSLAGAVFQSVLRNPLASPDIIGVTGGASAAAVFGMLMLGFGGLATSFAAFGGAVVVAAAIYLLAWRGGVVGYRFVLIGVGVAFMVQGLLAYLLSRADLRDAQDALVWLVGSVSGARWVDIGVVAALLAVLLPVLWVLSGRLRTLQLGDDTARSLGVRVESSRLALLALAVALAAVATAAVGPLAFVAFVAAPIARRITRTGGLALLPAALVGALITTVADFAAQHLLPGALQLPAGIVTGAIGAPYLLWLLATSNKSGKGA</sequence>
<evidence type="ECO:0000256" key="1">
    <source>
        <dbReference type="ARBA" id="ARBA00004651"/>
    </source>
</evidence>
<feature type="region of interest" description="Disordered" evidence="8">
    <location>
        <begin position="1"/>
        <end position="31"/>
    </location>
</feature>
<protein>
    <submittedName>
        <fullName evidence="10">Iron complex transport system permease protein</fullName>
    </submittedName>
</protein>
<evidence type="ECO:0000256" key="5">
    <source>
        <dbReference type="ARBA" id="ARBA00022692"/>
    </source>
</evidence>
<dbReference type="InterPro" id="IPR000522">
    <property type="entry name" value="ABC_transptr_permease_BtuC"/>
</dbReference>
<dbReference type="SUPFAM" id="SSF81345">
    <property type="entry name" value="ABC transporter involved in vitamin B12 uptake, BtuC"/>
    <property type="match status" value="1"/>
</dbReference>
<evidence type="ECO:0000256" key="4">
    <source>
        <dbReference type="ARBA" id="ARBA00022475"/>
    </source>
</evidence>
<evidence type="ECO:0000313" key="11">
    <source>
        <dbReference type="Proteomes" id="UP000561726"/>
    </source>
</evidence>
<dbReference type="GO" id="GO:0005886">
    <property type="term" value="C:plasma membrane"/>
    <property type="evidence" value="ECO:0007669"/>
    <property type="project" value="UniProtKB-SubCell"/>
</dbReference>
<dbReference type="CDD" id="cd06550">
    <property type="entry name" value="TM_ABC_iron-siderophores_like"/>
    <property type="match status" value="1"/>
</dbReference>
<feature type="transmembrane region" description="Helical" evidence="9">
    <location>
        <begin position="53"/>
        <end position="76"/>
    </location>
</feature>
<keyword evidence="6 9" id="KW-1133">Transmembrane helix</keyword>
<organism evidence="10 11">
    <name type="scientific">Cryobacterium roopkundense</name>
    <dbReference type="NCBI Taxonomy" id="1001240"/>
    <lineage>
        <taxon>Bacteria</taxon>
        <taxon>Bacillati</taxon>
        <taxon>Actinomycetota</taxon>
        <taxon>Actinomycetes</taxon>
        <taxon>Micrococcales</taxon>
        <taxon>Microbacteriaceae</taxon>
        <taxon>Cryobacterium</taxon>
    </lineage>
</organism>
<proteinExistence type="inferred from homology"/>
<dbReference type="Pfam" id="PF01032">
    <property type="entry name" value="FecCD"/>
    <property type="match status" value="1"/>
</dbReference>
<keyword evidence="7 9" id="KW-0472">Membrane</keyword>
<evidence type="ECO:0000256" key="7">
    <source>
        <dbReference type="ARBA" id="ARBA00023136"/>
    </source>
</evidence>
<evidence type="ECO:0000256" key="9">
    <source>
        <dbReference type="SAM" id="Phobius"/>
    </source>
</evidence>
<dbReference type="Gene3D" id="1.10.3470.10">
    <property type="entry name" value="ABC transporter involved in vitamin B12 uptake, BtuC"/>
    <property type="match status" value="1"/>
</dbReference>
<dbReference type="EMBL" id="JACHBQ010000001">
    <property type="protein sequence ID" value="MBB5639804.1"/>
    <property type="molecule type" value="Genomic_DNA"/>
</dbReference>
<reference evidence="10 11" key="1">
    <citation type="submission" date="2020-08" db="EMBL/GenBank/DDBJ databases">
        <title>Sequencing the genomes of 1000 actinobacteria strains.</title>
        <authorList>
            <person name="Klenk H.-P."/>
        </authorList>
    </citation>
    <scope>NUCLEOTIDE SEQUENCE [LARGE SCALE GENOMIC DNA]</scope>
    <source>
        <strain evidence="10 11">DSM 21065</strain>
    </source>
</reference>
<feature type="transmembrane region" description="Helical" evidence="9">
    <location>
        <begin position="105"/>
        <end position="126"/>
    </location>
</feature>
<feature type="transmembrane region" description="Helical" evidence="9">
    <location>
        <begin position="146"/>
        <end position="179"/>
    </location>
</feature>
<comment type="similarity">
    <text evidence="2">Belongs to the binding-protein-dependent transport system permease family. FecCD subfamily.</text>
</comment>
<comment type="caution">
    <text evidence="10">The sequence shown here is derived from an EMBL/GenBank/DDBJ whole genome shotgun (WGS) entry which is preliminary data.</text>
</comment>
<feature type="transmembrane region" description="Helical" evidence="9">
    <location>
        <begin position="318"/>
        <end position="342"/>
    </location>
</feature>
<gene>
    <name evidence="10" type="ORF">BJ997_000352</name>
</gene>
<feature type="transmembrane region" description="Helical" evidence="9">
    <location>
        <begin position="278"/>
        <end position="306"/>
    </location>
</feature>
<evidence type="ECO:0000256" key="2">
    <source>
        <dbReference type="ARBA" id="ARBA00007935"/>
    </source>
</evidence>
<dbReference type="RefSeq" id="WP_236628822.1">
    <property type="nucleotide sequence ID" value="NZ_JACHBQ010000001.1"/>
</dbReference>
<evidence type="ECO:0000313" key="10">
    <source>
        <dbReference type="EMBL" id="MBB5639804.1"/>
    </source>
</evidence>
<dbReference type="PANTHER" id="PTHR30472">
    <property type="entry name" value="FERRIC ENTEROBACTIN TRANSPORT SYSTEM PERMEASE PROTEIN"/>
    <property type="match status" value="1"/>
</dbReference>
<feature type="transmembrane region" description="Helical" evidence="9">
    <location>
        <begin position="185"/>
        <end position="208"/>
    </location>
</feature>
<evidence type="ECO:0000256" key="6">
    <source>
        <dbReference type="ARBA" id="ARBA00022989"/>
    </source>
</evidence>
<name>A0A7W9E2Z2_9MICO</name>
<dbReference type="AlphaFoldDB" id="A0A7W9E2Z2"/>
<evidence type="ECO:0000256" key="8">
    <source>
        <dbReference type="SAM" id="MobiDB-lite"/>
    </source>
</evidence>
<feature type="transmembrane region" description="Helical" evidence="9">
    <location>
        <begin position="220"/>
        <end position="252"/>
    </location>
</feature>
<keyword evidence="5 9" id="KW-0812">Transmembrane</keyword>
<feature type="transmembrane region" description="Helical" evidence="9">
    <location>
        <begin position="348"/>
        <end position="367"/>
    </location>
</feature>
<dbReference type="PANTHER" id="PTHR30472:SF24">
    <property type="entry name" value="FERRIC ENTEROBACTIN TRANSPORT SYSTEM PERMEASE PROTEIN FEPG"/>
    <property type="match status" value="1"/>
</dbReference>
<keyword evidence="4" id="KW-1003">Cell membrane</keyword>
<accession>A0A7W9E2Z2</accession>
<keyword evidence="3" id="KW-0813">Transport</keyword>